<dbReference type="Proteomes" id="UP000593970">
    <property type="component" value="Plasmid pUW774mp"/>
</dbReference>
<gene>
    <name evidence="1" type="ORF">HF909_23555</name>
</gene>
<dbReference type="EMBL" id="CP051170">
    <property type="protein sequence ID" value="QOK99309.1"/>
    <property type="molecule type" value="Genomic_DNA"/>
</dbReference>
<accession>A0AA92JX53</accession>
<organism evidence="1 2">
    <name type="scientific">Ralstonia solanacearum</name>
    <name type="common">Pseudomonas solanacearum</name>
    <dbReference type="NCBI Taxonomy" id="305"/>
    <lineage>
        <taxon>Bacteria</taxon>
        <taxon>Pseudomonadati</taxon>
        <taxon>Pseudomonadota</taxon>
        <taxon>Betaproteobacteria</taxon>
        <taxon>Burkholderiales</taxon>
        <taxon>Burkholderiaceae</taxon>
        <taxon>Ralstonia</taxon>
        <taxon>Ralstonia solanacearum species complex</taxon>
    </lineage>
</organism>
<name>A0AA92JX53_RALSL</name>
<evidence type="ECO:0000313" key="1">
    <source>
        <dbReference type="EMBL" id="QOK99309.1"/>
    </source>
</evidence>
<sequence length="74" mass="8128">MHRPSRKPSTLPLHAGAAAPGVRRWRGGLAARFAASAIDTARRLALRLTDWLHGSVTLPMQPQPVPVRAGMRRR</sequence>
<evidence type="ECO:0000313" key="2">
    <source>
        <dbReference type="Proteomes" id="UP000593970"/>
    </source>
</evidence>
<reference evidence="2" key="1">
    <citation type="submission" date="2020-04" db="EMBL/GenBank/DDBJ databases">
        <title>Ralstonia solanacearum UW576, UW763, UW773, and UW774.</title>
        <authorList>
            <person name="Steidl O."/>
            <person name="Truchon A."/>
            <person name="Allen C."/>
        </authorList>
    </citation>
    <scope>NUCLEOTIDE SEQUENCE [LARGE SCALE GENOMIC DNA]</scope>
    <source>
        <strain evidence="2">UW774</strain>
        <plasmid evidence="2">pUW774mp</plasmid>
    </source>
</reference>
<geneLocation type="plasmid" evidence="1 2">
    <name>pUW774mp</name>
</geneLocation>
<keyword evidence="1" id="KW-0614">Plasmid</keyword>
<dbReference type="AlphaFoldDB" id="A0AA92JX53"/>
<protein>
    <submittedName>
        <fullName evidence="1">Uncharacterized protein</fullName>
    </submittedName>
</protein>
<proteinExistence type="predicted"/>